<dbReference type="Proteomes" id="UP001652660">
    <property type="component" value="Chromosome 7e"/>
</dbReference>
<keyword evidence="3 9" id="KW-0328">Glycosyltransferase</keyword>
<dbReference type="PANTHER" id="PTHR11062">
    <property type="entry name" value="EXOSTOSIN HEPARAN SULFATE GLYCOSYLTRANSFERASE -RELATED"/>
    <property type="match status" value="1"/>
</dbReference>
<dbReference type="GO" id="GO:0000139">
    <property type="term" value="C:Golgi membrane"/>
    <property type="evidence" value="ECO:0007669"/>
    <property type="project" value="UniProtKB-SubCell"/>
</dbReference>
<feature type="compositionally biased region" description="Basic and acidic residues" evidence="6">
    <location>
        <begin position="97"/>
        <end position="108"/>
    </location>
</feature>
<dbReference type="OrthoDB" id="1924787at2759"/>
<protein>
    <submittedName>
        <fullName evidence="9">Xyloglucan galactosyltransferase XLT2</fullName>
    </submittedName>
</protein>
<organism evidence="8 9">
    <name type="scientific">Coffea arabica</name>
    <name type="common">Arabian coffee</name>
    <dbReference type="NCBI Taxonomy" id="13443"/>
    <lineage>
        <taxon>Eukaryota</taxon>
        <taxon>Viridiplantae</taxon>
        <taxon>Streptophyta</taxon>
        <taxon>Embryophyta</taxon>
        <taxon>Tracheophyta</taxon>
        <taxon>Spermatophyta</taxon>
        <taxon>Magnoliopsida</taxon>
        <taxon>eudicotyledons</taxon>
        <taxon>Gunneridae</taxon>
        <taxon>Pentapetalae</taxon>
        <taxon>asterids</taxon>
        <taxon>lamiids</taxon>
        <taxon>Gentianales</taxon>
        <taxon>Rubiaceae</taxon>
        <taxon>Ixoroideae</taxon>
        <taxon>Gardenieae complex</taxon>
        <taxon>Bertiereae - Coffeeae clade</taxon>
        <taxon>Coffeeae</taxon>
        <taxon>Coffea</taxon>
    </lineage>
</organism>
<dbReference type="InterPro" id="IPR004263">
    <property type="entry name" value="Exostosin"/>
</dbReference>
<evidence type="ECO:0000256" key="1">
    <source>
        <dbReference type="ARBA" id="ARBA00004323"/>
    </source>
</evidence>
<dbReference type="Pfam" id="PF03016">
    <property type="entry name" value="Exostosin_GT47"/>
    <property type="match status" value="1"/>
</dbReference>
<feature type="compositionally biased region" description="Low complexity" evidence="6">
    <location>
        <begin position="11"/>
        <end position="20"/>
    </location>
</feature>
<dbReference type="GO" id="GO:0009969">
    <property type="term" value="P:xyloglucan biosynthetic process"/>
    <property type="evidence" value="ECO:0007669"/>
    <property type="project" value="TreeGrafter"/>
</dbReference>
<evidence type="ECO:0000259" key="7">
    <source>
        <dbReference type="Pfam" id="PF03016"/>
    </source>
</evidence>
<evidence type="ECO:0000313" key="9">
    <source>
        <dbReference type="RefSeq" id="XP_027078636.1"/>
    </source>
</evidence>
<evidence type="ECO:0000256" key="6">
    <source>
        <dbReference type="SAM" id="MobiDB-lite"/>
    </source>
</evidence>
<keyword evidence="4" id="KW-0735">Signal-anchor</keyword>
<comment type="subcellular location">
    <subcellularLocation>
        <location evidence="1">Golgi apparatus membrane</location>
        <topology evidence="1">Single-pass type II membrane protein</topology>
    </subcellularLocation>
</comment>
<reference evidence="9" key="2">
    <citation type="submission" date="2025-08" db="UniProtKB">
        <authorList>
            <consortium name="RefSeq"/>
        </authorList>
    </citation>
    <scope>IDENTIFICATION</scope>
    <source>
        <tissue evidence="9">Leaves</tissue>
    </source>
</reference>
<accession>A0A6P6TM47</accession>
<dbReference type="InterPro" id="IPR040911">
    <property type="entry name" value="Exostosin_GT47"/>
</dbReference>
<sequence length="531" mass="61298">MLPACSNNPISSSSSSSYSSDLHNLKKPKTPEHHLPMKNATTFNFLHTHISANPRFWLLAAFLSVQALILFITRSAPLSLSPKPPATNQPHFIQHRFPTESDVRDQRSNRPSIPDDPECQSGRVYIYDIPSMFTKDLVLSECNDLHPWRWQCGIGPNDGYGKDAVELAGILPDNFVPAWYRTNQFSLELIFHYRMLNYRCRTREPESATAFYMPFYAGLAVAKYLWINDTAKRDWHCNMFLKWVKNQTYWQKNKGSDHFITLGRITWDFRRLSDPGREWGSSFLNLPEMEKVMRFNLEKAPGIDLDISVPYPTGFHPHSKKQILQWQSFLRKQNRTSLFTFIGASHGSLDDDFRSLLLSYCYNESTACHVVDCALTPCNNGSSVVLKASLSSHFCLQPKGDSYTRRGVFDCMVAGSIPVFFWKRTAYDQYQWFLPGKPKSYSVYIDHEDVRKGKSIRKVLEGYSKEEVRKMREKVIETVPSLVYARPKDPSESIGDAFEIAVEGVLGKLRYEKIWNEEWKDDEDDENVLTR</sequence>
<keyword evidence="4" id="KW-0812">Transmembrane</keyword>
<dbReference type="RefSeq" id="XP_027078636.1">
    <property type="nucleotide sequence ID" value="XM_027222835.2"/>
</dbReference>
<proteinExistence type="inferred from homology"/>
<keyword evidence="3 9" id="KW-0808">Transferase</keyword>
<gene>
    <name evidence="9" type="primary">LOC113701925</name>
</gene>
<dbReference type="PANTHER" id="PTHR11062:SF220">
    <property type="entry name" value="XYLOGLUCAN GALACTOSYLTRANSFERASE XLT2-LIKE"/>
    <property type="match status" value="1"/>
</dbReference>
<keyword evidence="8" id="KW-1185">Reference proteome</keyword>
<evidence type="ECO:0000256" key="2">
    <source>
        <dbReference type="ARBA" id="ARBA00010271"/>
    </source>
</evidence>
<evidence type="ECO:0000256" key="3">
    <source>
        <dbReference type="ARBA" id="ARBA00022676"/>
    </source>
</evidence>
<dbReference type="GeneID" id="113701925"/>
<feature type="compositionally biased region" description="Polar residues" evidence="6">
    <location>
        <begin position="1"/>
        <end position="10"/>
    </location>
</feature>
<keyword evidence="5" id="KW-0333">Golgi apparatus</keyword>
<feature type="region of interest" description="Disordered" evidence="6">
    <location>
        <begin position="1"/>
        <end position="34"/>
    </location>
</feature>
<feature type="region of interest" description="Disordered" evidence="6">
    <location>
        <begin position="82"/>
        <end position="118"/>
    </location>
</feature>
<name>A0A6P6TM47_COFAR</name>
<dbReference type="GO" id="GO:0008378">
    <property type="term" value="F:galactosyltransferase activity"/>
    <property type="evidence" value="ECO:0007669"/>
    <property type="project" value="TreeGrafter"/>
</dbReference>
<evidence type="ECO:0000256" key="4">
    <source>
        <dbReference type="ARBA" id="ARBA00022968"/>
    </source>
</evidence>
<evidence type="ECO:0000256" key="5">
    <source>
        <dbReference type="ARBA" id="ARBA00023034"/>
    </source>
</evidence>
<evidence type="ECO:0000313" key="8">
    <source>
        <dbReference type="Proteomes" id="UP001652660"/>
    </source>
</evidence>
<reference evidence="8" key="1">
    <citation type="journal article" date="2025" name="Foods">
        <title>Unveiling the Microbial Signatures of Arabica Coffee Cherries: Insights into Ripeness Specific Diversity, Functional Traits, and Implications for Quality and Safety.</title>
        <authorList>
            <consortium name="RefSeq"/>
            <person name="Tenea G.N."/>
            <person name="Cifuentes V."/>
            <person name="Reyes P."/>
            <person name="Cevallos-Vallejos M."/>
        </authorList>
    </citation>
    <scope>NUCLEOTIDE SEQUENCE [LARGE SCALE GENOMIC DNA]</scope>
</reference>
<feature type="domain" description="Exostosin GT47" evidence="7">
    <location>
        <begin position="119"/>
        <end position="459"/>
    </location>
</feature>
<dbReference type="AlphaFoldDB" id="A0A6P6TM47"/>
<comment type="similarity">
    <text evidence="2">Belongs to the glycosyltransferase 47 family.</text>
</comment>